<reference evidence="3" key="1">
    <citation type="journal article" date="2019" name="Sci. Rep.">
        <title>Draft genome of Tanacetum cinerariifolium, the natural source of mosquito coil.</title>
        <authorList>
            <person name="Yamashiro T."/>
            <person name="Shiraishi A."/>
            <person name="Satake H."/>
            <person name="Nakayama K."/>
        </authorList>
    </citation>
    <scope>NUCLEOTIDE SEQUENCE</scope>
</reference>
<accession>A0A6L2KYR7</accession>
<feature type="region of interest" description="Disordered" evidence="1">
    <location>
        <begin position="509"/>
        <end position="529"/>
    </location>
</feature>
<dbReference type="AlphaFoldDB" id="A0A6L2KYR7"/>
<dbReference type="InterPro" id="IPR013103">
    <property type="entry name" value="RVT_2"/>
</dbReference>
<feature type="compositionally biased region" description="Basic and acidic residues" evidence="1">
    <location>
        <begin position="598"/>
        <end position="616"/>
    </location>
</feature>
<feature type="region of interest" description="Disordered" evidence="1">
    <location>
        <begin position="593"/>
        <end position="617"/>
    </location>
</feature>
<comment type="caution">
    <text evidence="3">The sequence shown here is derived from an EMBL/GenBank/DDBJ whole genome shotgun (WGS) entry which is preliminary data.</text>
</comment>
<proteinExistence type="predicted"/>
<organism evidence="3">
    <name type="scientific">Tanacetum cinerariifolium</name>
    <name type="common">Dalmatian daisy</name>
    <name type="synonym">Chrysanthemum cinerariifolium</name>
    <dbReference type="NCBI Taxonomy" id="118510"/>
    <lineage>
        <taxon>Eukaryota</taxon>
        <taxon>Viridiplantae</taxon>
        <taxon>Streptophyta</taxon>
        <taxon>Embryophyta</taxon>
        <taxon>Tracheophyta</taxon>
        <taxon>Spermatophyta</taxon>
        <taxon>Magnoliopsida</taxon>
        <taxon>eudicotyledons</taxon>
        <taxon>Gunneridae</taxon>
        <taxon>Pentapetalae</taxon>
        <taxon>asterids</taxon>
        <taxon>campanulids</taxon>
        <taxon>Asterales</taxon>
        <taxon>Asteraceae</taxon>
        <taxon>Asteroideae</taxon>
        <taxon>Anthemideae</taxon>
        <taxon>Anthemidinae</taxon>
        <taxon>Tanacetum</taxon>
    </lineage>
</organism>
<dbReference type="EMBL" id="BKCJ010003216">
    <property type="protein sequence ID" value="GEU53717.1"/>
    <property type="molecule type" value="Genomic_DNA"/>
</dbReference>
<gene>
    <name evidence="3" type="ORF">Tci_025695</name>
</gene>
<feature type="domain" description="Reverse transcriptase Ty1/copia-type" evidence="2">
    <location>
        <begin position="191"/>
        <end position="249"/>
    </location>
</feature>
<protein>
    <recommendedName>
        <fullName evidence="2">Reverse transcriptase Ty1/copia-type domain-containing protein</fullName>
    </recommendedName>
</protein>
<name>A0A6L2KYR7_TANCI</name>
<dbReference type="Pfam" id="PF07727">
    <property type="entry name" value="RVT_2"/>
    <property type="match status" value="1"/>
</dbReference>
<evidence type="ECO:0000256" key="1">
    <source>
        <dbReference type="SAM" id="MobiDB-lite"/>
    </source>
</evidence>
<sequence>MASKQFSLEPDLCKLIETGKSSNLSVSQVFEASSKDLEDLFHNFYNEYFDSSKIMKSSTTNVETSINEEDFHEVSESFQGESSSSLLNYDVQQSPKEVILPQINNQSISNNMIPNGDEASTSHNKLTKDHPLHIIIGDPKSSVRTRGQLANSCLFLCLLSSIEPANVAEALRDADWVSAMQEELDQFARLKVWRLVPRPEGISVIKTKWIFKNKKDKSSLIIRNKARLVAVGYSQQEQNEYVVLAKKIRYAVSIELNTPYQLGPKSCKTESKNASKEIPNELKEYPDASLVKDRVSDNKDCSVESLVVVEKKTVIPTDAKIEFVKAKQQEKPVRKPVKYAEMYRHPYSKAAVSVNIARPINTAYPRSTVNGAKPSLNVFHKSHSPVRRTFNQRTAPKNSDLKEKVNTVKVNKVTTAGTKAVVSDVQGNGENGDEVIVDVTTGENVEQDATVAKKEVSTAGEVVTTAEDVEVTTAATTPQISKDDVTLAQTLIEIKATKPRARRVIVQEPSEFRTKSSSQTSQLPHGKDKGKEIMVEPKKPLKKKDQIALDEEVARKLEAQIKVEMEEEERIAREKDEANIAIVEERLKKTQAEVTEGSSKRARDEIEQENAKRQRADGNSQNYLTFGKMFKNFNRKDLEVLRSIVKERFKKTKLVDDMDNLLFQTLRTMFEHHVKDNIWKYQ</sequence>
<evidence type="ECO:0000313" key="3">
    <source>
        <dbReference type="EMBL" id="GEU53717.1"/>
    </source>
</evidence>
<evidence type="ECO:0000259" key="2">
    <source>
        <dbReference type="Pfam" id="PF07727"/>
    </source>
</evidence>